<dbReference type="AlphaFoldDB" id="A0AAW1VBA2"/>
<comment type="caution">
    <text evidence="1">The sequence shown here is derived from an EMBL/GenBank/DDBJ whole genome shotgun (WGS) entry which is preliminary data.</text>
</comment>
<protein>
    <submittedName>
        <fullName evidence="1">Uncharacterized protein</fullName>
    </submittedName>
</protein>
<accession>A0AAW1VBA2</accession>
<proteinExistence type="predicted"/>
<dbReference type="Proteomes" id="UP001431783">
    <property type="component" value="Unassembled WGS sequence"/>
</dbReference>
<sequence>MKFFSMVVAHTITLRGTERELQKALLHSCFWNFNLYGSVRIGHSDCVHEEYQDIKKVIDLLQCNLHQWIICVDLEMVCFLLDQQRVYTKYPCFLCIWDTRAREKHWVLSKCPSRCDLKPGDPNILN</sequence>
<evidence type="ECO:0000313" key="1">
    <source>
        <dbReference type="EMBL" id="KAK9890743.1"/>
    </source>
</evidence>
<dbReference type="EMBL" id="JARQZJ010000126">
    <property type="protein sequence ID" value="KAK9890743.1"/>
    <property type="molecule type" value="Genomic_DNA"/>
</dbReference>
<name>A0AAW1VBA2_9CUCU</name>
<keyword evidence="2" id="KW-1185">Reference proteome</keyword>
<organism evidence="1 2">
    <name type="scientific">Henosepilachna vigintioctopunctata</name>
    <dbReference type="NCBI Taxonomy" id="420089"/>
    <lineage>
        <taxon>Eukaryota</taxon>
        <taxon>Metazoa</taxon>
        <taxon>Ecdysozoa</taxon>
        <taxon>Arthropoda</taxon>
        <taxon>Hexapoda</taxon>
        <taxon>Insecta</taxon>
        <taxon>Pterygota</taxon>
        <taxon>Neoptera</taxon>
        <taxon>Endopterygota</taxon>
        <taxon>Coleoptera</taxon>
        <taxon>Polyphaga</taxon>
        <taxon>Cucujiformia</taxon>
        <taxon>Coccinelloidea</taxon>
        <taxon>Coccinellidae</taxon>
        <taxon>Epilachninae</taxon>
        <taxon>Epilachnini</taxon>
        <taxon>Henosepilachna</taxon>
    </lineage>
</organism>
<reference evidence="1 2" key="1">
    <citation type="submission" date="2023-03" db="EMBL/GenBank/DDBJ databases">
        <title>Genome insight into feeding habits of ladybird beetles.</title>
        <authorList>
            <person name="Li H.-S."/>
            <person name="Huang Y.-H."/>
            <person name="Pang H."/>
        </authorList>
    </citation>
    <scope>NUCLEOTIDE SEQUENCE [LARGE SCALE GENOMIC DNA]</scope>
    <source>
        <strain evidence="1">SYSU_2023b</strain>
        <tissue evidence="1">Whole body</tissue>
    </source>
</reference>
<gene>
    <name evidence="1" type="ORF">WA026_012091</name>
</gene>
<evidence type="ECO:0000313" key="2">
    <source>
        <dbReference type="Proteomes" id="UP001431783"/>
    </source>
</evidence>